<dbReference type="SUPFAM" id="SSF54211">
    <property type="entry name" value="Ribosomal protein S5 domain 2-like"/>
    <property type="match status" value="1"/>
</dbReference>
<evidence type="ECO:0000259" key="4">
    <source>
        <dbReference type="Pfam" id="PF01205"/>
    </source>
</evidence>
<dbReference type="GeneID" id="18915898"/>
<feature type="domain" description="Impact N-terminal" evidence="4">
    <location>
        <begin position="27"/>
        <end position="145"/>
    </location>
</feature>
<organism evidence="5 6">
    <name type="scientific">Phanerochaete carnosa (strain HHB-10118-sp)</name>
    <name type="common">White-rot fungus</name>
    <name type="synonym">Peniophora carnosa</name>
    <dbReference type="NCBI Taxonomy" id="650164"/>
    <lineage>
        <taxon>Eukaryota</taxon>
        <taxon>Fungi</taxon>
        <taxon>Dikarya</taxon>
        <taxon>Basidiomycota</taxon>
        <taxon>Agaricomycotina</taxon>
        <taxon>Agaricomycetes</taxon>
        <taxon>Polyporales</taxon>
        <taxon>Phanerochaetaceae</taxon>
        <taxon>Phanerochaete</taxon>
    </lineage>
</organism>
<dbReference type="Gene3D" id="3.30.230.30">
    <property type="entry name" value="Impact, N-terminal domain"/>
    <property type="match status" value="1"/>
</dbReference>
<feature type="region of interest" description="Disordered" evidence="3">
    <location>
        <begin position="1"/>
        <end position="22"/>
    </location>
</feature>
<dbReference type="AlphaFoldDB" id="K5VYG9"/>
<gene>
    <name evidence="5" type="ORF">PHACADRAFT_253859</name>
</gene>
<dbReference type="GO" id="GO:0006446">
    <property type="term" value="P:regulation of translational initiation"/>
    <property type="evidence" value="ECO:0007669"/>
    <property type="project" value="TreeGrafter"/>
</dbReference>
<evidence type="ECO:0000313" key="5">
    <source>
        <dbReference type="EMBL" id="EKM56633.1"/>
    </source>
</evidence>
<keyword evidence="2" id="KW-0175">Coiled coil</keyword>
<dbReference type="RefSeq" id="XP_007394475.1">
    <property type="nucleotide sequence ID" value="XM_007394413.1"/>
</dbReference>
<dbReference type="KEGG" id="pco:PHACADRAFT_253859"/>
<dbReference type="PANTHER" id="PTHR16301">
    <property type="entry name" value="IMPACT-RELATED"/>
    <property type="match status" value="1"/>
</dbReference>
<comment type="similarity">
    <text evidence="1">Belongs to the IMPACT family.</text>
</comment>
<keyword evidence="6" id="KW-1185">Reference proteome</keyword>
<reference evidence="5 6" key="1">
    <citation type="journal article" date="2012" name="BMC Genomics">
        <title>Comparative genomics of the white-rot fungi, Phanerochaete carnosa and P. chrysosporium, to elucidate the genetic basis of the distinct wood types they colonize.</title>
        <authorList>
            <person name="Suzuki H."/>
            <person name="MacDonald J."/>
            <person name="Syed K."/>
            <person name="Salamov A."/>
            <person name="Hori C."/>
            <person name="Aerts A."/>
            <person name="Henrissat B."/>
            <person name="Wiebenga A."/>
            <person name="vanKuyk P.A."/>
            <person name="Barry K."/>
            <person name="Lindquist E."/>
            <person name="LaButti K."/>
            <person name="Lapidus A."/>
            <person name="Lucas S."/>
            <person name="Coutinho P."/>
            <person name="Gong Y."/>
            <person name="Samejima M."/>
            <person name="Mahadevan R."/>
            <person name="Abou-Zaid M."/>
            <person name="de Vries R.P."/>
            <person name="Igarashi K."/>
            <person name="Yadav J.S."/>
            <person name="Grigoriev I.V."/>
            <person name="Master E.R."/>
        </authorList>
    </citation>
    <scope>NUCLEOTIDE SEQUENCE [LARGE SCALE GENOMIC DNA]</scope>
    <source>
        <strain evidence="5 6">HHB-10118-sp</strain>
    </source>
</reference>
<proteinExistence type="inferred from homology"/>
<dbReference type="OrthoDB" id="69641at2759"/>
<sequence>MATLDSFVRTSKPPPAPLGTSQEVRDRGSIFVANAFRAGSEEEARRAVSYLKRVTHGQKRATHEMYAWRCMVVKQGKTGLGGEDDFEVKQGNEDDGKKLGGARIMKTMQAERVTDAVVVVSQWFGGEMLGPVRFDHIERCAREACRAFKLRNEVEEEVAALRSLDDILATLRSELSALKEQSKEAKTTIKKPDYDALLTASDVNKVKRLVTAREKAIQSVKASIQRTKAQQNQNDPVSAREGAN</sequence>
<feature type="region of interest" description="Disordered" evidence="3">
    <location>
        <begin position="223"/>
        <end position="244"/>
    </location>
</feature>
<evidence type="ECO:0000256" key="3">
    <source>
        <dbReference type="SAM" id="MobiDB-lite"/>
    </source>
</evidence>
<dbReference type="EMBL" id="JH930471">
    <property type="protein sequence ID" value="EKM56633.1"/>
    <property type="molecule type" value="Genomic_DNA"/>
</dbReference>
<dbReference type="Pfam" id="PF01205">
    <property type="entry name" value="Impact_N"/>
    <property type="match status" value="1"/>
</dbReference>
<dbReference type="InParanoid" id="K5VYG9"/>
<dbReference type="STRING" id="650164.K5VYG9"/>
<dbReference type="InterPro" id="IPR001498">
    <property type="entry name" value="Impact_N"/>
</dbReference>
<feature type="compositionally biased region" description="Polar residues" evidence="3">
    <location>
        <begin position="223"/>
        <end position="236"/>
    </location>
</feature>
<dbReference type="Proteomes" id="UP000008370">
    <property type="component" value="Unassembled WGS sequence"/>
</dbReference>
<dbReference type="GO" id="GO:0005737">
    <property type="term" value="C:cytoplasm"/>
    <property type="evidence" value="ECO:0007669"/>
    <property type="project" value="TreeGrafter"/>
</dbReference>
<name>K5VYG9_PHACS</name>
<dbReference type="PANTHER" id="PTHR16301:SF25">
    <property type="entry name" value="PROTEIN IMPACT"/>
    <property type="match status" value="1"/>
</dbReference>
<evidence type="ECO:0000256" key="2">
    <source>
        <dbReference type="SAM" id="Coils"/>
    </source>
</evidence>
<dbReference type="GO" id="GO:0140469">
    <property type="term" value="P:GCN2-mediated signaling"/>
    <property type="evidence" value="ECO:0007669"/>
    <property type="project" value="TreeGrafter"/>
</dbReference>
<dbReference type="InterPro" id="IPR036956">
    <property type="entry name" value="Impact_N_sf"/>
</dbReference>
<dbReference type="InterPro" id="IPR020568">
    <property type="entry name" value="Ribosomal_Su5_D2-typ_SF"/>
</dbReference>
<evidence type="ECO:0000256" key="1">
    <source>
        <dbReference type="ARBA" id="ARBA00007665"/>
    </source>
</evidence>
<protein>
    <recommendedName>
        <fullName evidence="4">Impact N-terminal domain-containing protein</fullName>
    </recommendedName>
</protein>
<dbReference type="HOGENOM" id="CLU_075864_0_0_1"/>
<feature type="coiled-coil region" evidence="2">
    <location>
        <begin position="161"/>
        <end position="188"/>
    </location>
</feature>
<evidence type="ECO:0000313" key="6">
    <source>
        <dbReference type="Proteomes" id="UP000008370"/>
    </source>
</evidence>
<accession>K5VYG9</accession>
<dbReference type="InterPro" id="IPR023582">
    <property type="entry name" value="Impact"/>
</dbReference>